<accession>A0A2D0AEM9</accession>
<dbReference type="RefSeq" id="WP_088417905.1">
    <property type="nucleotide sequence ID" value="NZ_NJBA01000004.1"/>
</dbReference>
<name>A0A2D0AEM9_PSENT</name>
<dbReference type="PROSITE" id="PS51257">
    <property type="entry name" value="PROKAR_LIPOPROTEIN"/>
    <property type="match status" value="1"/>
</dbReference>
<dbReference type="Proteomes" id="UP000198145">
    <property type="component" value="Unassembled WGS sequence"/>
</dbReference>
<dbReference type="STRING" id="46680.GCA_000807755_05289"/>
<dbReference type="EMBL" id="NJBA01000004">
    <property type="protein sequence ID" value="OWP50517.1"/>
    <property type="molecule type" value="Genomic_DNA"/>
</dbReference>
<evidence type="ECO:0000256" key="1">
    <source>
        <dbReference type="SAM" id="SignalP"/>
    </source>
</evidence>
<reference evidence="2 3" key="1">
    <citation type="submission" date="2017-06" db="EMBL/GenBank/DDBJ databases">
        <title>Draft genome of Pseudomonas nitroreducens DF05.</title>
        <authorList>
            <person name="Iyer R."/>
        </authorList>
    </citation>
    <scope>NUCLEOTIDE SEQUENCE [LARGE SCALE GENOMIC DNA]</scope>
    <source>
        <strain evidence="2 3">DF05</strain>
    </source>
</reference>
<gene>
    <name evidence="2" type="ORF">CEG18_13310</name>
</gene>
<evidence type="ECO:0008006" key="4">
    <source>
        <dbReference type="Google" id="ProtNLM"/>
    </source>
</evidence>
<keyword evidence="1" id="KW-0732">Signal</keyword>
<proteinExistence type="predicted"/>
<evidence type="ECO:0000313" key="3">
    <source>
        <dbReference type="Proteomes" id="UP000198145"/>
    </source>
</evidence>
<organism evidence="2 3">
    <name type="scientific">Pseudomonas nitroreducens</name>
    <dbReference type="NCBI Taxonomy" id="46680"/>
    <lineage>
        <taxon>Bacteria</taxon>
        <taxon>Pseudomonadati</taxon>
        <taxon>Pseudomonadota</taxon>
        <taxon>Gammaproteobacteria</taxon>
        <taxon>Pseudomonadales</taxon>
        <taxon>Pseudomonadaceae</taxon>
        <taxon>Pseudomonas</taxon>
    </lineage>
</organism>
<feature type="chain" id="PRO_5012135380" description="Lipoprotein" evidence="1">
    <location>
        <begin position="24"/>
        <end position="187"/>
    </location>
</feature>
<feature type="signal peptide" evidence="1">
    <location>
        <begin position="1"/>
        <end position="23"/>
    </location>
</feature>
<comment type="caution">
    <text evidence="2">The sequence shown here is derived from an EMBL/GenBank/DDBJ whole genome shotgun (WGS) entry which is preliminary data.</text>
</comment>
<evidence type="ECO:0000313" key="2">
    <source>
        <dbReference type="EMBL" id="OWP50517.1"/>
    </source>
</evidence>
<dbReference type="eggNOG" id="ENOG5033VQW">
    <property type="taxonomic scope" value="Bacteria"/>
</dbReference>
<sequence>MKVWRALLLLSICLLSGCLVTFKDPIPANEPAPAHLLGQWSRVDEYGEEQFLEVTRSGSNLYRAVSYVDSKDNTDSVEDFGFTVAHHGKRWYLSAGLPKSMGGNFALAGFEITDKDELVIYNLDVDHILQDMKDGTLKGEKVDTEQGAGALVSSPLPEVIKYLNEPANSDVFVEALRFSRVTPGERQ</sequence>
<protein>
    <recommendedName>
        <fullName evidence="4">Lipoprotein</fullName>
    </recommendedName>
</protein>
<dbReference type="AlphaFoldDB" id="A0A2D0AEM9"/>